<comment type="function">
    <text evidence="4">Catalyzes the interconversion of L-alanine and D-alanine. May also act on other amino acids.</text>
</comment>
<dbReference type="PANTHER" id="PTHR30511">
    <property type="entry name" value="ALANINE RACEMASE"/>
    <property type="match status" value="1"/>
</dbReference>
<evidence type="ECO:0000259" key="7">
    <source>
        <dbReference type="SMART" id="SM01005"/>
    </source>
</evidence>
<comment type="catalytic activity">
    <reaction evidence="4">
        <text>L-alanine = D-alanine</text>
        <dbReference type="Rhea" id="RHEA:20249"/>
        <dbReference type="ChEBI" id="CHEBI:57416"/>
        <dbReference type="ChEBI" id="CHEBI:57972"/>
        <dbReference type="EC" id="5.1.1.1"/>
    </reaction>
</comment>
<dbReference type="UniPathway" id="UPA00042">
    <property type="reaction ID" value="UER00497"/>
</dbReference>
<dbReference type="Proteomes" id="UP000007881">
    <property type="component" value="Chromosome"/>
</dbReference>
<evidence type="ECO:0000313" key="8">
    <source>
        <dbReference type="EMBL" id="BAM03113.1"/>
    </source>
</evidence>
<dbReference type="GO" id="GO:0030632">
    <property type="term" value="P:D-alanine biosynthetic process"/>
    <property type="evidence" value="ECO:0007669"/>
    <property type="project" value="UniProtKB-UniRule"/>
</dbReference>
<dbReference type="GO" id="GO:0005829">
    <property type="term" value="C:cytosol"/>
    <property type="evidence" value="ECO:0007669"/>
    <property type="project" value="TreeGrafter"/>
</dbReference>
<dbReference type="InterPro" id="IPR000821">
    <property type="entry name" value="Ala_racemase"/>
</dbReference>
<evidence type="ECO:0000256" key="3">
    <source>
        <dbReference type="ARBA" id="ARBA00023235"/>
    </source>
</evidence>
<comment type="similarity">
    <text evidence="4">Belongs to the alanine racemase family.</text>
</comment>
<dbReference type="RefSeq" id="WP_014436332.1">
    <property type="nucleotide sequence ID" value="NC_017080.1"/>
</dbReference>
<dbReference type="SUPFAM" id="SSF50621">
    <property type="entry name" value="Alanine racemase C-terminal domain-like"/>
    <property type="match status" value="1"/>
</dbReference>
<feature type="binding site" evidence="4 6">
    <location>
        <position position="140"/>
    </location>
    <ligand>
        <name>substrate</name>
    </ligand>
</feature>
<dbReference type="KEGG" id="phm:PSMK_09540"/>
<gene>
    <name evidence="8" type="primary">alr</name>
    <name evidence="8" type="ordered locus">PSMK_09540</name>
</gene>
<dbReference type="STRING" id="1142394.PSMK_09540"/>
<dbReference type="InterPro" id="IPR011079">
    <property type="entry name" value="Ala_racemase_C"/>
</dbReference>
<dbReference type="eggNOG" id="COG0787">
    <property type="taxonomic scope" value="Bacteria"/>
</dbReference>
<comment type="cofactor">
    <cofactor evidence="1 4 5">
        <name>pyridoxal 5'-phosphate</name>
        <dbReference type="ChEBI" id="CHEBI:597326"/>
    </cofactor>
</comment>
<reference evidence="8 9" key="1">
    <citation type="submission" date="2012-02" db="EMBL/GenBank/DDBJ databases">
        <title>Complete genome sequence of Phycisphaera mikurensis NBRC 102666.</title>
        <authorList>
            <person name="Ankai A."/>
            <person name="Hosoyama A."/>
            <person name="Terui Y."/>
            <person name="Sekine M."/>
            <person name="Fukai R."/>
            <person name="Kato Y."/>
            <person name="Nakamura S."/>
            <person name="Yamada-Narita S."/>
            <person name="Kawakoshi A."/>
            <person name="Fukunaga Y."/>
            <person name="Yamazaki S."/>
            <person name="Fujita N."/>
        </authorList>
    </citation>
    <scope>NUCLEOTIDE SEQUENCE [LARGE SCALE GENOMIC DNA]</scope>
    <source>
        <strain evidence="9">NBRC 102666 / KCTC 22515 / FYK2301M01</strain>
    </source>
</reference>
<dbReference type="Pfam" id="PF01168">
    <property type="entry name" value="Ala_racemase_N"/>
    <property type="match status" value="1"/>
</dbReference>
<dbReference type="AlphaFoldDB" id="I0ICX5"/>
<dbReference type="PATRIC" id="fig|1142394.8.peg.986"/>
<sequence length="391" mass="40577">MAAPPTSNSWLEVDLAAVEANARVLAAAAPAASLCGVVKKDAYGLGGPAVGRALEAAGAGMLAVYEPREALAIAEAGVGLPFLVLHGTLAAGDPWAALAEAGRLEFQAGDGELLDALDAEGRRRGIRLPVHVHADTGMSREGMPGPAAVDAVRGIPARAGLRLAGVMTHLATADSDARRAAGQVAAFDRLLAQMELPEHAVVHLCNSYAAMREPAWHRRMIRPGIGLYGYAEPTLDRGERWETDARLRPVARWVSRIARVLDASAGAPVGYGATESLEKDTRLGLVPVGYADGYPLALSGRGVVRVGGAECRVVGRVSMDQVMVDLSAAPGAGPGAEVEVYGNDPAAPNALPRMAAAAGSHAYELLTRIHPRVERRHAVARPGFGDPPDAG</sequence>
<dbReference type="PRINTS" id="PR00992">
    <property type="entry name" value="ALARACEMASE"/>
</dbReference>
<feature type="domain" description="Alanine racemase C-terminal" evidence="7">
    <location>
        <begin position="250"/>
        <end position="378"/>
    </location>
</feature>
<evidence type="ECO:0000256" key="4">
    <source>
        <dbReference type="HAMAP-Rule" id="MF_01201"/>
    </source>
</evidence>
<dbReference type="CDD" id="cd00430">
    <property type="entry name" value="PLPDE_III_AR"/>
    <property type="match status" value="1"/>
</dbReference>
<dbReference type="Gene3D" id="3.20.20.10">
    <property type="entry name" value="Alanine racemase"/>
    <property type="match status" value="1"/>
</dbReference>
<dbReference type="SUPFAM" id="SSF51419">
    <property type="entry name" value="PLP-binding barrel"/>
    <property type="match status" value="1"/>
</dbReference>
<evidence type="ECO:0000256" key="2">
    <source>
        <dbReference type="ARBA" id="ARBA00022898"/>
    </source>
</evidence>
<dbReference type="EMBL" id="AP012338">
    <property type="protein sequence ID" value="BAM03113.1"/>
    <property type="molecule type" value="Genomic_DNA"/>
</dbReference>
<dbReference type="HOGENOM" id="CLU_028393_0_0_0"/>
<dbReference type="InterPro" id="IPR001608">
    <property type="entry name" value="Ala_racemase_N"/>
</dbReference>
<feature type="binding site" evidence="4 6">
    <location>
        <position position="319"/>
    </location>
    <ligand>
        <name>substrate</name>
    </ligand>
</feature>
<evidence type="ECO:0000256" key="5">
    <source>
        <dbReference type="PIRSR" id="PIRSR600821-50"/>
    </source>
</evidence>
<dbReference type="GO" id="GO:0008784">
    <property type="term" value="F:alanine racemase activity"/>
    <property type="evidence" value="ECO:0007669"/>
    <property type="project" value="UniProtKB-UniRule"/>
</dbReference>
<evidence type="ECO:0000256" key="6">
    <source>
        <dbReference type="PIRSR" id="PIRSR600821-52"/>
    </source>
</evidence>
<dbReference type="InterPro" id="IPR009006">
    <property type="entry name" value="Ala_racemase/Decarboxylase_C"/>
</dbReference>
<evidence type="ECO:0000256" key="1">
    <source>
        <dbReference type="ARBA" id="ARBA00001933"/>
    </source>
</evidence>
<protein>
    <recommendedName>
        <fullName evidence="4">Alanine racemase</fullName>
        <ecNumber evidence="4">5.1.1.1</ecNumber>
    </recommendedName>
</protein>
<dbReference type="Gene3D" id="2.40.37.10">
    <property type="entry name" value="Lyase, Ornithine Decarboxylase, Chain A, domain 1"/>
    <property type="match status" value="1"/>
</dbReference>
<feature type="active site" description="Proton acceptor; specific for L-alanine" evidence="4">
    <location>
        <position position="271"/>
    </location>
</feature>
<organism evidence="8 9">
    <name type="scientific">Phycisphaera mikurensis (strain NBRC 102666 / KCTC 22515 / FYK2301M01)</name>
    <dbReference type="NCBI Taxonomy" id="1142394"/>
    <lineage>
        <taxon>Bacteria</taxon>
        <taxon>Pseudomonadati</taxon>
        <taxon>Planctomycetota</taxon>
        <taxon>Phycisphaerae</taxon>
        <taxon>Phycisphaerales</taxon>
        <taxon>Phycisphaeraceae</taxon>
        <taxon>Phycisphaera</taxon>
    </lineage>
</organism>
<accession>I0ICX5</accession>
<comment type="pathway">
    <text evidence="4">Amino-acid biosynthesis; D-alanine biosynthesis; D-alanine from L-alanine: step 1/1.</text>
</comment>
<dbReference type="NCBIfam" id="TIGR00492">
    <property type="entry name" value="alr"/>
    <property type="match status" value="1"/>
</dbReference>
<feature type="modified residue" description="N6-(pyridoxal phosphate)lysine" evidence="4 5">
    <location>
        <position position="39"/>
    </location>
</feature>
<keyword evidence="9" id="KW-1185">Reference proteome</keyword>
<evidence type="ECO:0000313" key="9">
    <source>
        <dbReference type="Proteomes" id="UP000007881"/>
    </source>
</evidence>
<dbReference type="HAMAP" id="MF_01201">
    <property type="entry name" value="Ala_racemase"/>
    <property type="match status" value="1"/>
</dbReference>
<dbReference type="InterPro" id="IPR029066">
    <property type="entry name" value="PLP-binding_barrel"/>
</dbReference>
<dbReference type="PANTHER" id="PTHR30511:SF0">
    <property type="entry name" value="ALANINE RACEMASE, CATABOLIC-RELATED"/>
    <property type="match status" value="1"/>
</dbReference>
<keyword evidence="2 4" id="KW-0663">Pyridoxal phosphate</keyword>
<dbReference type="SMART" id="SM01005">
    <property type="entry name" value="Ala_racemase_C"/>
    <property type="match status" value="1"/>
</dbReference>
<dbReference type="Pfam" id="PF00842">
    <property type="entry name" value="Ala_racemase_C"/>
    <property type="match status" value="1"/>
</dbReference>
<proteinExistence type="inferred from homology"/>
<name>I0ICX5_PHYMF</name>
<keyword evidence="3 4" id="KW-0413">Isomerase</keyword>
<dbReference type="EC" id="5.1.1.1" evidence="4"/>
<dbReference type="GO" id="GO:0030170">
    <property type="term" value="F:pyridoxal phosphate binding"/>
    <property type="evidence" value="ECO:0007669"/>
    <property type="project" value="UniProtKB-UniRule"/>
</dbReference>
<feature type="active site" description="Proton acceptor; specific for D-alanine" evidence="4">
    <location>
        <position position="39"/>
    </location>
</feature>